<sequence length="83" mass="9000">GYPDGSMNFTMKVFGVDLDPTNLVDVPNYPSSSNKTPCTSNATCYISFATLGSAPARQFVVTWKRVPEWVNSTTTSGGFDLQI</sequence>
<dbReference type="AlphaFoldDB" id="A0AAW8AK75"/>
<feature type="non-terminal residue" evidence="1">
    <location>
        <position position="1"/>
    </location>
</feature>
<gene>
    <name evidence="1" type="ORF">Q6294_32385</name>
</gene>
<feature type="non-terminal residue" evidence="1">
    <location>
        <position position="83"/>
    </location>
</feature>
<name>A0AAW8AK75_KLEPN</name>
<organism evidence="1 2">
    <name type="scientific">Klebsiella pneumoniae</name>
    <dbReference type="NCBI Taxonomy" id="573"/>
    <lineage>
        <taxon>Bacteria</taxon>
        <taxon>Pseudomonadati</taxon>
        <taxon>Pseudomonadota</taxon>
        <taxon>Gammaproteobacteria</taxon>
        <taxon>Enterobacterales</taxon>
        <taxon>Enterobacteriaceae</taxon>
        <taxon>Klebsiella/Raoultella group</taxon>
        <taxon>Klebsiella</taxon>
        <taxon>Klebsiella pneumoniae complex</taxon>
    </lineage>
</organism>
<accession>A0AAW8AK75</accession>
<evidence type="ECO:0000313" key="1">
    <source>
        <dbReference type="EMBL" id="MDP0971643.1"/>
    </source>
</evidence>
<evidence type="ECO:0000313" key="2">
    <source>
        <dbReference type="Proteomes" id="UP001244490"/>
    </source>
</evidence>
<proteinExistence type="predicted"/>
<dbReference type="EMBL" id="JAUUIA010001022">
    <property type="protein sequence ID" value="MDP0971643.1"/>
    <property type="molecule type" value="Genomic_DNA"/>
</dbReference>
<comment type="caution">
    <text evidence="1">The sequence shown here is derived from an EMBL/GenBank/DDBJ whole genome shotgun (WGS) entry which is preliminary data.</text>
</comment>
<reference evidence="1" key="1">
    <citation type="submission" date="2023-07" db="EMBL/GenBank/DDBJ databases">
        <authorList>
            <person name="Peng Z."/>
        </authorList>
    </citation>
    <scope>NUCLEOTIDE SEQUENCE</scope>
    <source>
        <strain evidence="1">KP219</strain>
    </source>
</reference>
<dbReference type="Proteomes" id="UP001244490">
    <property type="component" value="Unassembled WGS sequence"/>
</dbReference>
<protein>
    <submittedName>
        <fullName evidence="1">Uncharacterized protein</fullName>
    </submittedName>
</protein>
<dbReference type="RefSeq" id="WP_305202675.1">
    <property type="nucleotide sequence ID" value="NZ_JAUUIA010001022.1"/>
</dbReference>